<dbReference type="SUPFAM" id="SSF55124">
    <property type="entry name" value="Nitrite/Sulfite reductase N-terminal domain-like"/>
    <property type="match status" value="2"/>
</dbReference>
<evidence type="ECO:0000259" key="8">
    <source>
        <dbReference type="Pfam" id="PF03460"/>
    </source>
</evidence>
<dbReference type="PROSITE" id="PS00365">
    <property type="entry name" value="NIR_SIR"/>
    <property type="match status" value="1"/>
</dbReference>
<feature type="domain" description="Nitrite/sulphite reductase 4Fe-4S" evidence="7">
    <location>
        <begin position="96"/>
        <end position="248"/>
    </location>
</feature>
<evidence type="ECO:0000256" key="6">
    <source>
        <dbReference type="ARBA" id="ARBA00023014"/>
    </source>
</evidence>
<dbReference type="RefSeq" id="WP_242990110.1">
    <property type="nucleotide sequence ID" value="NZ_BHEO01000005.1"/>
</dbReference>
<dbReference type="InterPro" id="IPR005117">
    <property type="entry name" value="NiRdtase/SiRdtase_haem-b_fer"/>
</dbReference>
<keyword evidence="5" id="KW-0408">Iron</keyword>
<dbReference type="PANTHER" id="PTHR32439:SF9">
    <property type="entry name" value="BLR3264 PROTEIN"/>
    <property type="match status" value="1"/>
</dbReference>
<reference evidence="9 12" key="1">
    <citation type="journal article" date="2018" name="Int. J. Syst. Evol. Microbiol.">
        <title>Draft Genome Sequence of Faecalimonas umbilicata JCM 30896T, an Acetate-Producing Bacterium Isolated from Human Feces.</title>
        <authorList>
            <person name="Sakamoto M."/>
            <person name="Ikeyama N."/>
            <person name="Yuki M."/>
            <person name="Ohkuma M."/>
        </authorList>
    </citation>
    <scope>NUCLEOTIDE SEQUENCE [LARGE SCALE GENOMIC DNA]</scope>
    <source>
        <strain evidence="9 12">EGH7</strain>
    </source>
</reference>
<protein>
    <submittedName>
        <fullName evidence="9">Ferredoxin--nitrite reductase</fullName>
    </submittedName>
    <submittedName>
        <fullName evidence="10">Ferredoxin-nitrite reductase</fullName>
    </submittedName>
</protein>
<dbReference type="PANTHER" id="PTHR32439">
    <property type="entry name" value="FERREDOXIN--NITRITE REDUCTASE, CHLOROPLASTIC"/>
    <property type="match status" value="1"/>
</dbReference>
<dbReference type="AlphaFoldDB" id="A0A4R3JQL2"/>
<feature type="domain" description="Nitrite/Sulfite reductase ferredoxin-like" evidence="8">
    <location>
        <begin position="278"/>
        <end position="341"/>
    </location>
</feature>
<evidence type="ECO:0000313" key="10">
    <source>
        <dbReference type="EMBL" id="TCS67705.1"/>
    </source>
</evidence>
<dbReference type="InterPro" id="IPR051329">
    <property type="entry name" value="NIR_SIR_4Fe-4S"/>
</dbReference>
<dbReference type="InterPro" id="IPR006066">
    <property type="entry name" value="NO2/SO3_Rdtase_FeS/sirohaem_BS"/>
</dbReference>
<dbReference type="PRINTS" id="PR00397">
    <property type="entry name" value="SIROHAEM"/>
</dbReference>
<dbReference type="Pfam" id="PF03460">
    <property type="entry name" value="NIR_SIR_ferr"/>
    <property type="match status" value="2"/>
</dbReference>
<organism evidence="10 11">
    <name type="scientific">Faecalimonas umbilicata</name>
    <dbReference type="NCBI Taxonomy" id="1912855"/>
    <lineage>
        <taxon>Bacteria</taxon>
        <taxon>Bacillati</taxon>
        <taxon>Bacillota</taxon>
        <taxon>Clostridia</taxon>
        <taxon>Lachnospirales</taxon>
        <taxon>Lachnospiraceae</taxon>
        <taxon>Faecalimonas</taxon>
    </lineage>
</organism>
<dbReference type="EMBL" id="BHEO01000005">
    <property type="protein sequence ID" value="GBU04835.1"/>
    <property type="molecule type" value="Genomic_DNA"/>
</dbReference>
<dbReference type="GO" id="GO:0016491">
    <property type="term" value="F:oxidoreductase activity"/>
    <property type="evidence" value="ECO:0007669"/>
    <property type="project" value="UniProtKB-KW"/>
</dbReference>
<dbReference type="GO" id="GO:0046872">
    <property type="term" value="F:metal ion binding"/>
    <property type="evidence" value="ECO:0007669"/>
    <property type="project" value="UniProtKB-KW"/>
</dbReference>
<keyword evidence="3" id="KW-0479">Metal-binding</keyword>
<dbReference type="GO" id="GO:0020037">
    <property type="term" value="F:heme binding"/>
    <property type="evidence" value="ECO:0007669"/>
    <property type="project" value="InterPro"/>
</dbReference>
<evidence type="ECO:0000256" key="3">
    <source>
        <dbReference type="ARBA" id="ARBA00022723"/>
    </source>
</evidence>
<evidence type="ECO:0000256" key="5">
    <source>
        <dbReference type="ARBA" id="ARBA00023004"/>
    </source>
</evidence>
<evidence type="ECO:0000256" key="1">
    <source>
        <dbReference type="ARBA" id="ARBA00022485"/>
    </source>
</evidence>
<dbReference type="Proteomes" id="UP000294613">
    <property type="component" value="Unassembled WGS sequence"/>
</dbReference>
<dbReference type="Proteomes" id="UP000702954">
    <property type="component" value="Unassembled WGS sequence"/>
</dbReference>
<dbReference type="SUPFAM" id="SSF56014">
    <property type="entry name" value="Nitrite and sulphite reductase 4Fe-4S domain-like"/>
    <property type="match status" value="2"/>
</dbReference>
<gene>
    <name evidence="10" type="ORF">EDD74_11527</name>
    <name evidence="9" type="ORF">FAEUMB_13760</name>
</gene>
<keyword evidence="6" id="KW-0411">Iron-sulfur</keyword>
<evidence type="ECO:0000259" key="7">
    <source>
        <dbReference type="Pfam" id="PF01077"/>
    </source>
</evidence>
<sequence>MEKEISKAEFKGISGGMGVYAQQDQKSFMIRLRTPSGLISKEHLNLILSYVHKYGLEKVHLTTRQAVQLHDLDIDSVCDIMEDGIDHDLFTRGGGGNFPRNVSLSPLAGVEKAEEFDVTPYALQVGNYFLGNAPSYKLPRKLKVAFSSDEKDTAAASINDMGFMAVSEKGIPMFRMWLAGGMGQGPAVAVTYPSLVRPQEVLYYVEAMIQLFIAEGDYENKAKARTRFIPRRMGTEAFLECFEKHLEEVKKTHQFEEIAPVVAEGMSSCEDLNGTCIAQRQEGLYTVILHPVCGQLAAQDLEKIAAFVERVEAAQIRLSMEEEMYVRNLTREQAEELQAMMAHMMQTPVARTLSCVGTPSCQMGILQSQKLCRGILAAVKEAGLCESRLPMIQISGCPNSCARHQVAEIGFAGRKVKVGDRSEDAFQLFVGGSVSGADTHMGELQGVMLASEIPQYIVELGKLLEQEEKSVTEIAECECFKELTEKFLVS</sequence>
<proteinExistence type="predicted"/>
<evidence type="ECO:0000313" key="11">
    <source>
        <dbReference type="Proteomes" id="UP000294613"/>
    </source>
</evidence>
<keyword evidence="12" id="KW-1185">Reference proteome</keyword>
<name>A0A4R3JQL2_9FIRM</name>
<keyword evidence="2" id="KW-0349">Heme</keyword>
<accession>A0A4R3JQL2</accession>
<dbReference type="InterPro" id="IPR006067">
    <property type="entry name" value="NO2/SO3_Rdtase_4Fe4S_dom"/>
</dbReference>
<dbReference type="GO" id="GO:0051539">
    <property type="term" value="F:4 iron, 4 sulfur cluster binding"/>
    <property type="evidence" value="ECO:0007669"/>
    <property type="project" value="UniProtKB-KW"/>
</dbReference>
<evidence type="ECO:0000313" key="12">
    <source>
        <dbReference type="Proteomes" id="UP000702954"/>
    </source>
</evidence>
<evidence type="ECO:0000256" key="4">
    <source>
        <dbReference type="ARBA" id="ARBA00023002"/>
    </source>
</evidence>
<dbReference type="InterPro" id="IPR036136">
    <property type="entry name" value="Nit/Sulf_reduc_fer-like_dom_sf"/>
</dbReference>
<comment type="caution">
    <text evidence="10">The sequence shown here is derived from an EMBL/GenBank/DDBJ whole genome shotgun (WGS) entry which is preliminary data.</text>
</comment>
<keyword evidence="4" id="KW-0560">Oxidoreductase</keyword>
<feature type="domain" description="Nitrite/Sulfite reductase ferredoxin-like" evidence="8">
    <location>
        <begin position="21"/>
        <end position="82"/>
    </location>
</feature>
<dbReference type="Gene3D" id="3.90.480.10">
    <property type="entry name" value="Sulfite Reductase Hemoprotein,Domain 2"/>
    <property type="match status" value="1"/>
</dbReference>
<evidence type="ECO:0000256" key="2">
    <source>
        <dbReference type="ARBA" id="ARBA00022617"/>
    </source>
</evidence>
<dbReference type="Gene3D" id="3.30.413.10">
    <property type="entry name" value="Sulfite Reductase Hemoprotein, domain 1"/>
    <property type="match status" value="2"/>
</dbReference>
<dbReference type="EMBL" id="SLZV01000015">
    <property type="protein sequence ID" value="TCS67705.1"/>
    <property type="molecule type" value="Genomic_DNA"/>
</dbReference>
<dbReference type="InterPro" id="IPR045854">
    <property type="entry name" value="NO2/SO3_Rdtase_4Fe4S_sf"/>
</dbReference>
<evidence type="ECO:0000313" key="9">
    <source>
        <dbReference type="EMBL" id="GBU04835.1"/>
    </source>
</evidence>
<keyword evidence="1" id="KW-0004">4Fe-4S</keyword>
<feature type="domain" description="Nitrite/sulphite reductase 4Fe-4S" evidence="7">
    <location>
        <begin position="352"/>
        <end position="456"/>
    </location>
</feature>
<reference evidence="10 11" key="2">
    <citation type="submission" date="2019-03" db="EMBL/GenBank/DDBJ databases">
        <title>Genomic Encyclopedia of Type Strains, Phase IV (KMG-IV): sequencing the most valuable type-strain genomes for metagenomic binning, comparative biology and taxonomic classification.</title>
        <authorList>
            <person name="Goeker M."/>
        </authorList>
    </citation>
    <scope>NUCLEOTIDE SEQUENCE [LARGE SCALE GENOMIC DNA]</scope>
    <source>
        <strain evidence="10 11">DSM 103426</strain>
    </source>
</reference>
<dbReference type="Pfam" id="PF01077">
    <property type="entry name" value="NIR_SIR"/>
    <property type="match status" value="2"/>
</dbReference>